<name>A0A0M2UWH8_9BACT</name>
<sequence length="253" mass="28740">MKLPLPKDIRGNTDNLSTPNLSLKYYKWADIYNDNKFQEVDSKRKGKFFESFITLSKSKAYREAFENRKRLMEGIGITFTMTTVSRLVFGMGYEHPTEIGFAFDWTSGLPVIPGSSLKGIARYAAETDNHDDIAGIFGAENGDAQAGEIVFFPAYPCLIDNNKPFLELDVMTPHYSKYYSDPVNNPPADWYSPLPLHFLTVPAGEKYCFRLAHRKNLRDKESPLLKKTENILKYALSEFGVGAKTSVFYGYFT</sequence>
<accession>A0A0M2UWH8</accession>
<dbReference type="AlphaFoldDB" id="A0A0M2UWH8"/>
<dbReference type="Proteomes" id="UP000034954">
    <property type="component" value="Unassembled WGS sequence"/>
</dbReference>
<keyword evidence="4" id="KW-1185">Reference proteome</keyword>
<reference evidence="3 4" key="1">
    <citation type="journal article" date="2013" name="BMC Microbiol.">
        <title>Identification of the type II cytochrome c maturation pathway in anammox bacteria by comparative genomics.</title>
        <authorList>
            <person name="Ferousi C."/>
            <person name="Speth D.R."/>
            <person name="Reimann J."/>
            <person name="Op den Camp H.J."/>
            <person name="Allen J.W."/>
            <person name="Keltjens J.T."/>
            <person name="Jetten M.S."/>
        </authorList>
    </citation>
    <scope>NUCLEOTIDE SEQUENCE [LARGE SCALE GENOMIC DNA]</scope>
    <source>
        <strain evidence="3">RU1</strain>
    </source>
</reference>
<organism evidence="3 4">
    <name type="scientific">Candidatus Brocadia fulgida</name>
    <dbReference type="NCBI Taxonomy" id="380242"/>
    <lineage>
        <taxon>Bacteria</taxon>
        <taxon>Pseudomonadati</taxon>
        <taxon>Planctomycetota</taxon>
        <taxon>Candidatus Brocadiia</taxon>
        <taxon>Candidatus Brocadiales</taxon>
        <taxon>Candidatus Brocadiaceae</taxon>
        <taxon>Candidatus Brocadia</taxon>
    </lineage>
</organism>
<dbReference type="NCBIfam" id="TIGR01898">
    <property type="entry name" value="cas_TM1791_cmr6"/>
    <property type="match status" value="1"/>
</dbReference>
<evidence type="ECO:0000313" key="3">
    <source>
        <dbReference type="EMBL" id="KKO18864.1"/>
    </source>
</evidence>
<dbReference type="InterPro" id="IPR005537">
    <property type="entry name" value="RAMP_III_fam"/>
</dbReference>
<comment type="caution">
    <text evidence="3">The sequence shown here is derived from an EMBL/GenBank/DDBJ whole genome shotgun (WGS) entry which is preliminary data.</text>
</comment>
<dbReference type="EMBL" id="LAQJ01000231">
    <property type="protein sequence ID" value="KKO18864.1"/>
    <property type="molecule type" value="Genomic_DNA"/>
</dbReference>
<evidence type="ECO:0000313" key="4">
    <source>
        <dbReference type="Proteomes" id="UP000034954"/>
    </source>
</evidence>
<dbReference type="PANTHER" id="PTHR39965">
    <property type="entry name" value="CRISPR SYSTEM CMR SUBUNIT CMR6"/>
    <property type="match status" value="1"/>
</dbReference>
<protein>
    <recommendedName>
        <fullName evidence="2">CRISPR type III-associated protein domain-containing protein</fullName>
    </recommendedName>
</protein>
<proteinExistence type="predicted"/>
<keyword evidence="1" id="KW-0051">Antiviral defense</keyword>
<dbReference type="Pfam" id="PF03787">
    <property type="entry name" value="RAMPs"/>
    <property type="match status" value="1"/>
</dbReference>
<feature type="domain" description="CRISPR type III-associated protein" evidence="2">
    <location>
        <begin position="80"/>
        <end position="252"/>
    </location>
</feature>
<gene>
    <name evidence="3" type="ORF">BROFUL_02410</name>
</gene>
<evidence type="ECO:0000256" key="1">
    <source>
        <dbReference type="ARBA" id="ARBA00023118"/>
    </source>
</evidence>
<dbReference type="GO" id="GO:0051607">
    <property type="term" value="P:defense response to virus"/>
    <property type="evidence" value="ECO:0007669"/>
    <property type="project" value="UniProtKB-KW"/>
</dbReference>
<evidence type="ECO:0000259" key="2">
    <source>
        <dbReference type="Pfam" id="PF03787"/>
    </source>
</evidence>
<dbReference type="InterPro" id="IPR010172">
    <property type="entry name" value="CRISPR-assoc_prot_TM1791"/>
</dbReference>
<dbReference type="PANTHER" id="PTHR39965:SF1">
    <property type="entry name" value="CRISPR SYSTEM CMR SUBUNIT CMR6"/>
    <property type="match status" value="1"/>
</dbReference>